<keyword evidence="5" id="KW-1185">Reference proteome</keyword>
<evidence type="ECO:0000313" key="2">
    <source>
        <dbReference type="EMBL" id="MBD1261236.1"/>
    </source>
</evidence>
<reference evidence="3 4" key="1">
    <citation type="submission" date="2018-05" db="EMBL/GenBank/DDBJ databases">
        <title>Genomic Encyclopedia of Archaeal and Bacterial Type Strains, Phase II (KMG-II): from individual species to whole genera.</title>
        <authorList>
            <person name="Goeker M."/>
        </authorList>
    </citation>
    <scope>NUCLEOTIDE SEQUENCE [LARGE SCALE GENOMIC DNA]</scope>
    <source>
        <strain evidence="3 4">DSM 23514</strain>
    </source>
</reference>
<dbReference type="GO" id="GO:0016787">
    <property type="term" value="F:hydrolase activity"/>
    <property type="evidence" value="ECO:0007669"/>
    <property type="project" value="InterPro"/>
</dbReference>
<protein>
    <submittedName>
        <fullName evidence="2">5'-nucleotidase C-terminal domain-containing protein</fullName>
    </submittedName>
    <submittedName>
        <fullName evidence="3">5'-nucleotidase-like protein</fullName>
    </submittedName>
</protein>
<dbReference type="SUPFAM" id="SSF55816">
    <property type="entry name" value="5'-nucleotidase (syn. UDP-sugar hydrolase), C-terminal domain"/>
    <property type="match status" value="1"/>
</dbReference>
<evidence type="ECO:0000313" key="4">
    <source>
        <dbReference type="Proteomes" id="UP000245667"/>
    </source>
</evidence>
<dbReference type="Proteomes" id="UP000245667">
    <property type="component" value="Unassembled WGS sequence"/>
</dbReference>
<accession>A0A316E1V4</accession>
<organism evidence="3 4">
    <name type="scientific">Maribacter polysiphoniae</name>
    <dbReference type="NCBI Taxonomy" id="429344"/>
    <lineage>
        <taxon>Bacteria</taxon>
        <taxon>Pseudomonadati</taxon>
        <taxon>Bacteroidota</taxon>
        <taxon>Flavobacteriia</taxon>
        <taxon>Flavobacteriales</taxon>
        <taxon>Flavobacteriaceae</taxon>
        <taxon>Maribacter</taxon>
    </lineage>
</organism>
<comment type="caution">
    <text evidence="3">The sequence shown here is derived from an EMBL/GenBank/DDBJ whole genome shotgun (WGS) entry which is preliminary data.</text>
</comment>
<dbReference type="EMBL" id="JACWLN010000004">
    <property type="protein sequence ID" value="MBD1261236.1"/>
    <property type="molecule type" value="Genomic_DNA"/>
</dbReference>
<dbReference type="GO" id="GO:0009166">
    <property type="term" value="P:nucleotide catabolic process"/>
    <property type="evidence" value="ECO:0007669"/>
    <property type="project" value="InterPro"/>
</dbReference>
<feature type="domain" description="5'-Nucleotidase C-terminal" evidence="1">
    <location>
        <begin position="81"/>
        <end position="216"/>
    </location>
</feature>
<dbReference type="RefSeq" id="WP_109650239.1">
    <property type="nucleotide sequence ID" value="NZ_JACWLN010000004.1"/>
</dbReference>
<dbReference type="OrthoDB" id="4762412at2"/>
<dbReference type="EMBL" id="QGGQ01000004">
    <property type="protein sequence ID" value="PWK23522.1"/>
    <property type="molecule type" value="Genomic_DNA"/>
</dbReference>
<dbReference type="PROSITE" id="PS51257">
    <property type="entry name" value="PROKAR_LIPOPROTEIN"/>
    <property type="match status" value="1"/>
</dbReference>
<evidence type="ECO:0000313" key="3">
    <source>
        <dbReference type="EMBL" id="PWK23522.1"/>
    </source>
</evidence>
<sequence length="254" mass="28735">MILKIKHFVIFITLLGFVSCKQESSRLVKIEGKQIAIDSTFTKTEGIEEFITPYRNRINEVLDSTLAYAPKSISKEDGEFNTTAGNLMADIVWIQANPIFKSRTGKDIDIVLLNHGGIRSIISKGKVTARNAFEVMPFENTIKVAAIKGEYINDMVTYLIQSGRAHPISGMQVVLDKNRKLKKALIQGKPIDPEQTYYVATSDYLITGGDHMDFFKNNTSITDTDYLIRNAMIDYFKKVDTLAPVIDDRFYMEK</sequence>
<dbReference type="InterPro" id="IPR006179">
    <property type="entry name" value="5_nucleotidase/apyrase"/>
</dbReference>
<gene>
    <name evidence="2" type="ORF">HZY62_11590</name>
    <name evidence="3" type="ORF">LX92_02088</name>
</gene>
<dbReference type="InterPro" id="IPR036907">
    <property type="entry name" value="5'-Nucleotdase_C_sf"/>
</dbReference>
<evidence type="ECO:0000313" key="5">
    <source>
        <dbReference type="Proteomes" id="UP000651837"/>
    </source>
</evidence>
<dbReference type="PANTHER" id="PTHR11575">
    <property type="entry name" value="5'-NUCLEOTIDASE-RELATED"/>
    <property type="match status" value="1"/>
</dbReference>
<dbReference type="Pfam" id="PF02872">
    <property type="entry name" value="5_nucleotid_C"/>
    <property type="match status" value="1"/>
</dbReference>
<name>A0A316E1V4_9FLAO</name>
<reference evidence="2 5" key="2">
    <citation type="submission" date="2020-07" db="EMBL/GenBank/DDBJ databases">
        <title>The draft genome sequence of Maribacter polysiphoniae KCTC 22021.</title>
        <authorList>
            <person name="Mu L."/>
        </authorList>
    </citation>
    <scope>NUCLEOTIDE SEQUENCE [LARGE SCALE GENOMIC DNA]</scope>
    <source>
        <strain evidence="2 5">KCTC 22021</strain>
    </source>
</reference>
<dbReference type="AlphaFoldDB" id="A0A316E1V4"/>
<dbReference type="PRINTS" id="PR01607">
    <property type="entry name" value="APYRASEFAMLY"/>
</dbReference>
<dbReference type="Gene3D" id="3.90.780.10">
    <property type="entry name" value="5'-Nucleotidase, C-terminal domain"/>
    <property type="match status" value="1"/>
</dbReference>
<dbReference type="Proteomes" id="UP000651837">
    <property type="component" value="Unassembled WGS sequence"/>
</dbReference>
<evidence type="ECO:0000259" key="1">
    <source>
        <dbReference type="Pfam" id="PF02872"/>
    </source>
</evidence>
<proteinExistence type="predicted"/>
<dbReference type="InterPro" id="IPR008334">
    <property type="entry name" value="5'-Nucleotdase_C"/>
</dbReference>
<dbReference type="PANTHER" id="PTHR11575:SF24">
    <property type="entry name" value="5'-NUCLEOTIDASE"/>
    <property type="match status" value="1"/>
</dbReference>